<dbReference type="Pfam" id="PF00296">
    <property type="entry name" value="Bac_luciferase"/>
    <property type="match status" value="1"/>
</dbReference>
<dbReference type="PANTHER" id="PTHR43244">
    <property type="match status" value="1"/>
</dbReference>
<name>A0A846Y5K1_9NOCA</name>
<proteinExistence type="predicted"/>
<reference evidence="3 4" key="1">
    <citation type="submission" date="2020-04" db="EMBL/GenBank/DDBJ databases">
        <title>MicrobeNet Type strains.</title>
        <authorList>
            <person name="Nicholson A.C."/>
        </authorList>
    </citation>
    <scope>NUCLEOTIDE SEQUENCE [LARGE SCALE GENOMIC DNA]</scope>
    <source>
        <strain evidence="3 4">JCM 12354</strain>
    </source>
</reference>
<keyword evidence="1" id="KW-0560">Oxidoreductase</keyword>
<evidence type="ECO:0000313" key="3">
    <source>
        <dbReference type="EMBL" id="NKY52558.1"/>
    </source>
</evidence>
<keyword evidence="4" id="KW-1185">Reference proteome</keyword>
<dbReference type="SUPFAM" id="SSF51679">
    <property type="entry name" value="Bacterial luciferase-like"/>
    <property type="match status" value="1"/>
</dbReference>
<dbReference type="RefSeq" id="WP_067878072.1">
    <property type="nucleotide sequence ID" value="NZ_JAAXOP010000012.1"/>
</dbReference>
<dbReference type="InterPro" id="IPR036661">
    <property type="entry name" value="Luciferase-like_sf"/>
</dbReference>
<dbReference type="AlphaFoldDB" id="A0A846Y5K1"/>
<accession>A0A846Y5K1</accession>
<comment type="caution">
    <text evidence="3">The sequence shown here is derived from an EMBL/GenBank/DDBJ whole genome shotgun (WGS) entry which is preliminary data.</text>
</comment>
<dbReference type="Proteomes" id="UP000565711">
    <property type="component" value="Unassembled WGS sequence"/>
</dbReference>
<feature type="domain" description="Luciferase-like" evidence="2">
    <location>
        <begin position="1"/>
        <end position="257"/>
    </location>
</feature>
<evidence type="ECO:0000259" key="2">
    <source>
        <dbReference type="Pfam" id="PF00296"/>
    </source>
</evidence>
<evidence type="ECO:0000313" key="4">
    <source>
        <dbReference type="Proteomes" id="UP000565711"/>
    </source>
</evidence>
<dbReference type="EMBL" id="JAAXOP010000012">
    <property type="protein sequence ID" value="NKY52558.1"/>
    <property type="molecule type" value="Genomic_DNA"/>
</dbReference>
<organism evidence="3 4">
    <name type="scientific">Nocardia vermiculata</name>
    <dbReference type="NCBI Taxonomy" id="257274"/>
    <lineage>
        <taxon>Bacteria</taxon>
        <taxon>Bacillati</taxon>
        <taxon>Actinomycetota</taxon>
        <taxon>Actinomycetes</taxon>
        <taxon>Mycobacteriales</taxon>
        <taxon>Nocardiaceae</taxon>
        <taxon>Nocardia</taxon>
    </lineage>
</organism>
<dbReference type="PANTHER" id="PTHR43244:SF1">
    <property type="entry name" value="5,10-METHYLENETETRAHYDROMETHANOPTERIN REDUCTASE"/>
    <property type="match status" value="1"/>
</dbReference>
<protein>
    <submittedName>
        <fullName evidence="3">LLM class flavin-dependent oxidoreductase</fullName>
    </submittedName>
</protein>
<dbReference type="Gene3D" id="3.20.20.30">
    <property type="entry name" value="Luciferase-like domain"/>
    <property type="match status" value="1"/>
</dbReference>
<dbReference type="GO" id="GO:0016705">
    <property type="term" value="F:oxidoreductase activity, acting on paired donors, with incorporation or reduction of molecular oxygen"/>
    <property type="evidence" value="ECO:0007669"/>
    <property type="project" value="InterPro"/>
</dbReference>
<sequence length="265" mass="27496">MQLGTFLPTSTPDPEHPILGDVAGAARFAEEVGLDVVWATDHLVPSAPMVDSTVTLATAAAVTERIGIGYGVMLLALRPAAWAAKQISSLQYTSGDRLLLGVGTGNPVHGDIAWRAAGLPFDKRGRDTDNSLRVLPDLISGRAATLPDGTEVTLAPGSAVPPILVAGNGPRAMRRAAEFAGSWLAIGLTPDEASSARKQLTEFAETYDRPAPTVSVITQLPADLAQATDTLAAYAAAGVEHLIAPPADSDWHAGYEFAATARSAL</sequence>
<evidence type="ECO:0000256" key="1">
    <source>
        <dbReference type="ARBA" id="ARBA00023002"/>
    </source>
</evidence>
<dbReference type="InterPro" id="IPR011251">
    <property type="entry name" value="Luciferase-like_dom"/>
</dbReference>
<dbReference type="InterPro" id="IPR050564">
    <property type="entry name" value="F420-G6PD/mer"/>
</dbReference>
<gene>
    <name evidence="3" type="ORF">HGA08_20345</name>
</gene>